<dbReference type="GeneID" id="85360841"/>
<dbReference type="InterPro" id="IPR000719">
    <property type="entry name" value="Prot_kinase_dom"/>
</dbReference>
<dbReference type="GO" id="GO:0005524">
    <property type="term" value="F:ATP binding"/>
    <property type="evidence" value="ECO:0007669"/>
    <property type="project" value="InterPro"/>
</dbReference>
<sequence length="191" mass="21049">MSPASPSKSALNPAAIPVSARHTKGGVILSDCIASGALGTVWSGILIVEDVPQTHHAIVAKITTTKEKNEELYQEAMFYEGMAHLDLPVARYYGLFEDCDGMTVLLLEDAGVQVDEFNDISDGMKTKIYDAFCRLHDAGISHNDVEPRNILLTPSGEVKVVDFHVASEHKCLEDGCDYYKRLSRYLNFELV</sequence>
<proteinExistence type="predicted"/>
<dbReference type="PROSITE" id="PS50011">
    <property type="entry name" value="PROTEIN_KINASE_DOM"/>
    <property type="match status" value="1"/>
</dbReference>
<feature type="domain" description="Protein kinase" evidence="1">
    <location>
        <begin position="27"/>
        <end position="191"/>
    </location>
</feature>
<evidence type="ECO:0000313" key="2">
    <source>
        <dbReference type="EMBL" id="KAK0459668.1"/>
    </source>
</evidence>
<dbReference type="AlphaFoldDB" id="A0AA39KF88"/>
<comment type="caution">
    <text evidence="2">The sequence shown here is derived from an EMBL/GenBank/DDBJ whole genome shotgun (WGS) entry which is preliminary data.</text>
</comment>
<evidence type="ECO:0000313" key="3">
    <source>
        <dbReference type="Proteomes" id="UP001175211"/>
    </source>
</evidence>
<protein>
    <recommendedName>
        <fullName evidence="1">Protein kinase domain-containing protein</fullName>
    </recommendedName>
</protein>
<name>A0AA39KF88_ARMTA</name>
<dbReference type="RefSeq" id="XP_060331865.1">
    <property type="nucleotide sequence ID" value="XM_060477293.1"/>
</dbReference>
<evidence type="ECO:0000259" key="1">
    <source>
        <dbReference type="PROSITE" id="PS50011"/>
    </source>
</evidence>
<dbReference type="InterPro" id="IPR011009">
    <property type="entry name" value="Kinase-like_dom_sf"/>
</dbReference>
<dbReference type="GO" id="GO:0004672">
    <property type="term" value="F:protein kinase activity"/>
    <property type="evidence" value="ECO:0007669"/>
    <property type="project" value="InterPro"/>
</dbReference>
<dbReference type="Proteomes" id="UP001175211">
    <property type="component" value="Unassembled WGS sequence"/>
</dbReference>
<dbReference type="Gene3D" id="1.10.510.10">
    <property type="entry name" value="Transferase(Phosphotransferase) domain 1"/>
    <property type="match status" value="1"/>
</dbReference>
<dbReference type="Pfam" id="PF00069">
    <property type="entry name" value="Pkinase"/>
    <property type="match status" value="1"/>
</dbReference>
<dbReference type="SUPFAM" id="SSF56112">
    <property type="entry name" value="Protein kinase-like (PK-like)"/>
    <property type="match status" value="1"/>
</dbReference>
<reference evidence="2" key="1">
    <citation type="submission" date="2023-06" db="EMBL/GenBank/DDBJ databases">
        <authorList>
            <consortium name="Lawrence Berkeley National Laboratory"/>
            <person name="Ahrendt S."/>
            <person name="Sahu N."/>
            <person name="Indic B."/>
            <person name="Wong-Bajracharya J."/>
            <person name="Merenyi Z."/>
            <person name="Ke H.-M."/>
            <person name="Monk M."/>
            <person name="Kocsube S."/>
            <person name="Drula E."/>
            <person name="Lipzen A."/>
            <person name="Balint B."/>
            <person name="Henrissat B."/>
            <person name="Andreopoulos B."/>
            <person name="Martin F.M."/>
            <person name="Harder C.B."/>
            <person name="Rigling D."/>
            <person name="Ford K.L."/>
            <person name="Foster G.D."/>
            <person name="Pangilinan J."/>
            <person name="Papanicolaou A."/>
            <person name="Barry K."/>
            <person name="LaButti K."/>
            <person name="Viragh M."/>
            <person name="Koriabine M."/>
            <person name="Yan M."/>
            <person name="Riley R."/>
            <person name="Champramary S."/>
            <person name="Plett K.L."/>
            <person name="Tsai I.J."/>
            <person name="Slot J."/>
            <person name="Sipos G."/>
            <person name="Plett J."/>
            <person name="Nagy L.G."/>
            <person name="Grigoriev I.V."/>
        </authorList>
    </citation>
    <scope>NUCLEOTIDE SEQUENCE</scope>
    <source>
        <strain evidence="2">CCBAS 213</strain>
    </source>
</reference>
<organism evidence="2 3">
    <name type="scientific">Armillaria tabescens</name>
    <name type="common">Ringless honey mushroom</name>
    <name type="synonym">Agaricus tabescens</name>
    <dbReference type="NCBI Taxonomy" id="1929756"/>
    <lineage>
        <taxon>Eukaryota</taxon>
        <taxon>Fungi</taxon>
        <taxon>Dikarya</taxon>
        <taxon>Basidiomycota</taxon>
        <taxon>Agaricomycotina</taxon>
        <taxon>Agaricomycetes</taxon>
        <taxon>Agaricomycetidae</taxon>
        <taxon>Agaricales</taxon>
        <taxon>Marasmiineae</taxon>
        <taxon>Physalacriaceae</taxon>
        <taxon>Desarmillaria</taxon>
    </lineage>
</organism>
<dbReference type="EMBL" id="JAUEPS010000014">
    <property type="protein sequence ID" value="KAK0459668.1"/>
    <property type="molecule type" value="Genomic_DNA"/>
</dbReference>
<keyword evidence="3" id="KW-1185">Reference proteome</keyword>
<gene>
    <name evidence="2" type="ORF">EV420DRAFT_1641865</name>
</gene>
<accession>A0AA39KF88</accession>